<dbReference type="SMART" id="SM00387">
    <property type="entry name" value="HATPase_c"/>
    <property type="match status" value="1"/>
</dbReference>
<evidence type="ECO:0000256" key="1">
    <source>
        <dbReference type="ARBA" id="ARBA00000085"/>
    </source>
</evidence>
<keyword evidence="3" id="KW-0597">Phosphoprotein</keyword>
<reference evidence="6" key="1">
    <citation type="journal article" date="2019" name="Int. J. Syst. Evol. Microbiol.">
        <title>The Global Catalogue of Microorganisms (GCM) 10K type strain sequencing project: providing services to taxonomists for standard genome sequencing and annotation.</title>
        <authorList>
            <consortium name="The Broad Institute Genomics Platform"/>
            <consortium name="The Broad Institute Genome Sequencing Center for Infectious Disease"/>
            <person name="Wu L."/>
            <person name="Ma J."/>
        </authorList>
    </citation>
    <scope>NUCLEOTIDE SEQUENCE [LARGE SCALE GENOMIC DNA]</scope>
    <source>
        <strain evidence="6">CCUG 57401</strain>
    </source>
</reference>
<dbReference type="RefSeq" id="WP_376848484.1">
    <property type="nucleotide sequence ID" value="NZ_JBHSMF010000002.1"/>
</dbReference>
<dbReference type="PANTHER" id="PTHR43547">
    <property type="entry name" value="TWO-COMPONENT HISTIDINE KINASE"/>
    <property type="match status" value="1"/>
</dbReference>
<keyword evidence="5" id="KW-0808">Transferase</keyword>
<evidence type="ECO:0000313" key="6">
    <source>
        <dbReference type="Proteomes" id="UP001596037"/>
    </source>
</evidence>
<dbReference type="Proteomes" id="UP001596037">
    <property type="component" value="Unassembled WGS sequence"/>
</dbReference>
<accession>A0ABW0N919</accession>
<keyword evidence="6" id="KW-1185">Reference proteome</keyword>
<keyword evidence="5" id="KW-0418">Kinase</keyword>
<evidence type="ECO:0000259" key="4">
    <source>
        <dbReference type="PROSITE" id="PS50109"/>
    </source>
</evidence>
<dbReference type="EMBL" id="JBHSMF010000002">
    <property type="protein sequence ID" value="MFC5496465.1"/>
    <property type="molecule type" value="Genomic_DNA"/>
</dbReference>
<sequence length="387" mass="41210">MYRFLLNNRDELVARCKAKVAERPRRAATPEQLKNGVPLFLNQLTRTLQAEEEGEAWESLKISGASGGDSAALSEMGVTAAAHGKELLKLGYTVDQVVHDYGDLCQAITDLAVERDAPFSVDQFRTLNRCLDNAIADAVTSFSDERDVGIAVKHSAESNQRLGDLVHELRSSIGTATLALSALESGSLPISGATGSVLKRNMAALTTLIDRTVAEVRLANAVPVLGETFSVASLVSDARDAAALDATARGCVFSVPEVDPALGIRGDRERLLAALGNLLQNAFKFTHPHTDVTLHAYAAGDRVFIDVKDHCGGLPPGDVQRMFAPMSTRRGDRTHTGMGLSIAKESVEADGGVLTVRDVPGTGCIFTISLARHALQGELDTRLPSGE</sequence>
<dbReference type="InterPro" id="IPR005467">
    <property type="entry name" value="His_kinase_dom"/>
</dbReference>
<dbReference type="Gene3D" id="3.30.565.10">
    <property type="entry name" value="Histidine kinase-like ATPase, C-terminal domain"/>
    <property type="match status" value="1"/>
</dbReference>
<dbReference type="GO" id="GO:0016301">
    <property type="term" value="F:kinase activity"/>
    <property type="evidence" value="ECO:0007669"/>
    <property type="project" value="UniProtKB-KW"/>
</dbReference>
<evidence type="ECO:0000256" key="3">
    <source>
        <dbReference type="ARBA" id="ARBA00022553"/>
    </source>
</evidence>
<dbReference type="EC" id="2.7.13.3" evidence="2"/>
<dbReference type="Pfam" id="PF02518">
    <property type="entry name" value="HATPase_c"/>
    <property type="match status" value="1"/>
</dbReference>
<gene>
    <name evidence="5" type="ORF">ACFPOE_02885</name>
</gene>
<name>A0ABW0N919_9BURK</name>
<evidence type="ECO:0000256" key="2">
    <source>
        <dbReference type="ARBA" id="ARBA00012438"/>
    </source>
</evidence>
<proteinExistence type="predicted"/>
<dbReference type="InterPro" id="IPR003594">
    <property type="entry name" value="HATPase_dom"/>
</dbReference>
<feature type="domain" description="Histidine kinase" evidence="4">
    <location>
        <begin position="164"/>
        <end position="374"/>
    </location>
</feature>
<comment type="catalytic activity">
    <reaction evidence="1">
        <text>ATP + protein L-histidine = ADP + protein N-phospho-L-histidine.</text>
        <dbReference type="EC" id="2.7.13.3"/>
    </reaction>
</comment>
<dbReference type="InterPro" id="IPR036890">
    <property type="entry name" value="HATPase_C_sf"/>
</dbReference>
<evidence type="ECO:0000313" key="5">
    <source>
        <dbReference type="EMBL" id="MFC5496465.1"/>
    </source>
</evidence>
<protein>
    <recommendedName>
        <fullName evidence="2">histidine kinase</fullName>
        <ecNumber evidence="2">2.7.13.3</ecNumber>
    </recommendedName>
</protein>
<dbReference type="PANTHER" id="PTHR43547:SF2">
    <property type="entry name" value="HYBRID SIGNAL TRANSDUCTION HISTIDINE KINASE C"/>
    <property type="match status" value="1"/>
</dbReference>
<dbReference type="PROSITE" id="PS50109">
    <property type="entry name" value="HIS_KIN"/>
    <property type="match status" value="1"/>
</dbReference>
<dbReference type="PRINTS" id="PR00344">
    <property type="entry name" value="BCTRLSENSOR"/>
</dbReference>
<comment type="caution">
    <text evidence="5">The sequence shown here is derived from an EMBL/GenBank/DDBJ whole genome shotgun (WGS) entry which is preliminary data.</text>
</comment>
<organism evidence="5 6">
    <name type="scientific">Caenimonas terrae</name>
    <dbReference type="NCBI Taxonomy" id="696074"/>
    <lineage>
        <taxon>Bacteria</taxon>
        <taxon>Pseudomonadati</taxon>
        <taxon>Pseudomonadota</taxon>
        <taxon>Betaproteobacteria</taxon>
        <taxon>Burkholderiales</taxon>
        <taxon>Comamonadaceae</taxon>
        <taxon>Caenimonas</taxon>
    </lineage>
</organism>
<dbReference type="SUPFAM" id="SSF55874">
    <property type="entry name" value="ATPase domain of HSP90 chaperone/DNA topoisomerase II/histidine kinase"/>
    <property type="match status" value="1"/>
</dbReference>
<dbReference type="InterPro" id="IPR004358">
    <property type="entry name" value="Sig_transdc_His_kin-like_C"/>
</dbReference>